<keyword evidence="7" id="KW-1185">Reference proteome</keyword>
<dbReference type="Proteomes" id="UP000693981">
    <property type="component" value="Unassembled WGS sequence"/>
</dbReference>
<evidence type="ECO:0000313" key="7">
    <source>
        <dbReference type="Proteomes" id="UP000693981"/>
    </source>
</evidence>
<keyword evidence="3 5" id="KW-0964">Secreted</keyword>
<feature type="chain" id="PRO_5044970132" description="RxLR effector protein" evidence="5">
    <location>
        <begin position="22"/>
        <end position="166"/>
    </location>
</feature>
<dbReference type="Pfam" id="PF16810">
    <property type="entry name" value="RXLR"/>
    <property type="match status" value="1"/>
</dbReference>
<comment type="similarity">
    <text evidence="2 5">Belongs to the RxLR effector family.</text>
</comment>
<protein>
    <recommendedName>
        <fullName evidence="5">RxLR effector protein</fullName>
    </recommendedName>
</protein>
<feature type="signal peptide" evidence="5">
    <location>
        <begin position="1"/>
        <end position="21"/>
    </location>
</feature>
<proteinExistence type="inferred from homology"/>
<dbReference type="EMBL" id="JAGDFL010000022">
    <property type="protein sequence ID" value="KAG7400855.1"/>
    <property type="molecule type" value="Genomic_DNA"/>
</dbReference>
<evidence type="ECO:0000256" key="3">
    <source>
        <dbReference type="ARBA" id="ARBA00022525"/>
    </source>
</evidence>
<dbReference type="InterPro" id="IPR031825">
    <property type="entry name" value="RXLR"/>
</dbReference>
<organism evidence="6 7">
    <name type="scientific">Phytophthora boehmeriae</name>
    <dbReference type="NCBI Taxonomy" id="109152"/>
    <lineage>
        <taxon>Eukaryota</taxon>
        <taxon>Sar</taxon>
        <taxon>Stramenopiles</taxon>
        <taxon>Oomycota</taxon>
        <taxon>Peronosporomycetes</taxon>
        <taxon>Peronosporales</taxon>
        <taxon>Peronosporaceae</taxon>
        <taxon>Phytophthora</taxon>
    </lineage>
</organism>
<accession>A0A8T1X4F3</accession>
<comment type="caution">
    <text evidence="6">The sequence shown here is derived from an EMBL/GenBank/DDBJ whole genome shotgun (WGS) entry which is preliminary data.</text>
</comment>
<keyword evidence="4 5" id="KW-0732">Signal</keyword>
<sequence length="166" mass="17906">MSRSYFLLLLIAAVGLLLASGEVLSNDKAAAVAPLAPSHGVELDIVAVKRSLRTEDRADGDDKALNTPVFNDSSLTSDEERGFSMAGISAAALKVKNNPHVLKITAQVKSAMDKLKANPQFIKLSQQIKAKSDQVKANPTVVKLKTELKNLKEKVIAWIDDFVVIP</sequence>
<reference evidence="6" key="1">
    <citation type="submission" date="2021-02" db="EMBL/GenBank/DDBJ databases">
        <authorList>
            <person name="Palmer J.M."/>
        </authorList>
    </citation>
    <scope>NUCLEOTIDE SEQUENCE</scope>
    <source>
        <strain evidence="6">SCRP23</strain>
    </source>
</reference>
<comment type="domain">
    <text evidence="5">The RxLR-dEER motif acts to carry the protein into the host cell cytoplasm through binding to cell surface phosphatidylinositol-3-phosphate.</text>
</comment>
<evidence type="ECO:0000256" key="4">
    <source>
        <dbReference type="ARBA" id="ARBA00022729"/>
    </source>
</evidence>
<gene>
    <name evidence="6" type="ORF">PHYBOEH_004066</name>
</gene>
<comment type="subcellular location">
    <subcellularLocation>
        <location evidence="1 5">Secreted</location>
    </subcellularLocation>
</comment>
<dbReference type="AlphaFoldDB" id="A0A8T1X4F3"/>
<comment type="function">
    <text evidence="5">Effector that suppresses plant defense responses during pathogen infection.</text>
</comment>
<evidence type="ECO:0000256" key="2">
    <source>
        <dbReference type="ARBA" id="ARBA00010400"/>
    </source>
</evidence>
<evidence type="ECO:0000256" key="5">
    <source>
        <dbReference type="RuleBase" id="RU367124"/>
    </source>
</evidence>
<evidence type="ECO:0000256" key="1">
    <source>
        <dbReference type="ARBA" id="ARBA00004613"/>
    </source>
</evidence>
<evidence type="ECO:0000313" key="6">
    <source>
        <dbReference type="EMBL" id="KAG7400855.1"/>
    </source>
</evidence>
<name>A0A8T1X4F3_9STRA</name>